<keyword evidence="3" id="KW-1185">Reference proteome</keyword>
<reference evidence="2 3" key="1">
    <citation type="journal article" date="2019" name="Sci. Rep.">
        <title>Orb-weaving spider Araneus ventricosus genome elucidates the spidroin gene catalogue.</title>
        <authorList>
            <person name="Kono N."/>
            <person name="Nakamura H."/>
            <person name="Ohtoshi R."/>
            <person name="Moran D.A.P."/>
            <person name="Shinohara A."/>
            <person name="Yoshida Y."/>
            <person name="Fujiwara M."/>
            <person name="Mori M."/>
            <person name="Tomita M."/>
            <person name="Arakawa K."/>
        </authorList>
    </citation>
    <scope>NUCLEOTIDE SEQUENCE [LARGE SCALE GENOMIC DNA]</scope>
</reference>
<accession>A0A4Y2DZJ0</accession>
<evidence type="ECO:0000256" key="1">
    <source>
        <dbReference type="SAM" id="MobiDB-lite"/>
    </source>
</evidence>
<organism evidence="2 3">
    <name type="scientific">Araneus ventricosus</name>
    <name type="common">Orbweaver spider</name>
    <name type="synonym">Epeira ventricosa</name>
    <dbReference type="NCBI Taxonomy" id="182803"/>
    <lineage>
        <taxon>Eukaryota</taxon>
        <taxon>Metazoa</taxon>
        <taxon>Ecdysozoa</taxon>
        <taxon>Arthropoda</taxon>
        <taxon>Chelicerata</taxon>
        <taxon>Arachnida</taxon>
        <taxon>Araneae</taxon>
        <taxon>Araneomorphae</taxon>
        <taxon>Entelegynae</taxon>
        <taxon>Araneoidea</taxon>
        <taxon>Araneidae</taxon>
        <taxon>Araneus</taxon>
    </lineage>
</organism>
<gene>
    <name evidence="2" type="ORF">AVEN_161066_1</name>
</gene>
<dbReference type="EMBL" id="BGPR01000460">
    <property type="protein sequence ID" value="GBM21456.1"/>
    <property type="molecule type" value="Genomic_DNA"/>
</dbReference>
<proteinExistence type="predicted"/>
<dbReference type="AlphaFoldDB" id="A0A4Y2DZJ0"/>
<dbReference type="Proteomes" id="UP000499080">
    <property type="component" value="Unassembled WGS sequence"/>
</dbReference>
<comment type="caution">
    <text evidence="2">The sequence shown here is derived from an EMBL/GenBank/DDBJ whole genome shotgun (WGS) entry which is preliminary data.</text>
</comment>
<name>A0A4Y2DZJ0_ARAVE</name>
<evidence type="ECO:0000313" key="2">
    <source>
        <dbReference type="EMBL" id="GBM21456.1"/>
    </source>
</evidence>
<sequence>MHCIGPIANRIEESKTEFCHWEKESPLRQMKRAELVIPPRRADSKGLFKLELWRDERGGSRDQVRARLENRGKNSRDPEF</sequence>
<feature type="region of interest" description="Disordered" evidence="1">
    <location>
        <begin position="59"/>
        <end position="80"/>
    </location>
</feature>
<protein>
    <submittedName>
        <fullName evidence="2">Uncharacterized protein</fullName>
    </submittedName>
</protein>
<evidence type="ECO:0000313" key="3">
    <source>
        <dbReference type="Proteomes" id="UP000499080"/>
    </source>
</evidence>